<dbReference type="EMBL" id="JAFMPM010000006">
    <property type="protein sequence ID" value="MBO0613679.1"/>
    <property type="molecule type" value="Genomic_DNA"/>
</dbReference>
<dbReference type="RefSeq" id="WP_207251350.1">
    <property type="nucleotide sequence ID" value="NZ_JAFMPM010000006.1"/>
</dbReference>
<reference evidence="5 7" key="1">
    <citation type="submission" date="2021-03" db="EMBL/GenBank/DDBJ databases">
        <title>Draft genome and methylome analysis of Thiotrix fructosivoruns ATCC 49748.</title>
        <authorList>
            <person name="Fomenkov A."/>
            <person name="Grabovich M.Y."/>
            <person name="Roberts R.J."/>
        </authorList>
    </citation>
    <scope>NUCLEOTIDE SEQUENCE [LARGE SCALE GENOMIC DNA]</scope>
    <source>
        <strain evidence="5 7">ATCC 49748</strain>
    </source>
</reference>
<keyword evidence="3" id="KW-0051">Antiviral defense</keyword>
<dbReference type="Proteomes" id="UP000664466">
    <property type="component" value="Unassembled WGS sequence"/>
</dbReference>
<gene>
    <name evidence="6" type="ORF">J1836_000570</name>
    <name evidence="5" type="ORF">J1836_12245</name>
</gene>
<dbReference type="GO" id="GO:0051607">
    <property type="term" value="P:defense response to virus"/>
    <property type="evidence" value="ECO:0007669"/>
    <property type="project" value="UniProtKB-KW"/>
</dbReference>
<keyword evidence="2" id="KW-0378">Hydrolase</keyword>
<evidence type="ECO:0000259" key="4">
    <source>
        <dbReference type="Pfam" id="PF18019"/>
    </source>
</evidence>
<protein>
    <recommendedName>
        <fullName evidence="4">HD Cas3-type domain-containing protein</fullName>
    </recommendedName>
</protein>
<evidence type="ECO:0000313" key="5">
    <source>
        <dbReference type="EMBL" id="MBO0613679.1"/>
    </source>
</evidence>
<feature type="domain" description="HD Cas3-type" evidence="4">
    <location>
        <begin position="11"/>
        <end position="39"/>
    </location>
</feature>
<keyword evidence="1" id="KW-0479">Metal-binding</keyword>
<proteinExistence type="predicted"/>
<evidence type="ECO:0000256" key="3">
    <source>
        <dbReference type="ARBA" id="ARBA00023118"/>
    </source>
</evidence>
<keyword evidence="7" id="KW-1185">Reference proteome</keyword>
<evidence type="ECO:0000313" key="6">
    <source>
        <dbReference type="EMBL" id="QTX10907.1"/>
    </source>
</evidence>
<organism evidence="6">
    <name type="scientific">Thiothrix fructosivorans</name>
    <dbReference type="NCBI Taxonomy" id="111770"/>
    <lineage>
        <taxon>Bacteria</taxon>
        <taxon>Pseudomonadati</taxon>
        <taxon>Pseudomonadota</taxon>
        <taxon>Gammaproteobacteria</taxon>
        <taxon>Thiotrichales</taxon>
        <taxon>Thiotrichaceae</taxon>
        <taxon>Thiothrix</taxon>
    </lineage>
</organism>
<evidence type="ECO:0000256" key="1">
    <source>
        <dbReference type="ARBA" id="ARBA00022723"/>
    </source>
</evidence>
<dbReference type="Gene3D" id="1.10.3210.30">
    <property type="match status" value="1"/>
</dbReference>
<dbReference type="AlphaFoldDB" id="A0A8B0SMG2"/>
<reference evidence="6" key="2">
    <citation type="submission" date="2021-04" db="EMBL/GenBank/DDBJ databases">
        <title>Complete Genome and methylome analysis of Thiothrix fructosivorans ATCC 49748.</title>
        <authorList>
            <person name="Fomenkov A."/>
            <person name="Sun L."/>
            <person name="Vincze T."/>
            <person name="Grabovich M.Y."/>
            <person name="Roberts R.J."/>
        </authorList>
    </citation>
    <scope>NUCLEOTIDE SEQUENCE</scope>
    <source>
        <strain evidence="6">ATCC 49748</strain>
    </source>
</reference>
<dbReference type="InterPro" id="IPR038257">
    <property type="entry name" value="CRISPR-assoc_Cas3_HD_sf"/>
</dbReference>
<dbReference type="GO" id="GO:0046872">
    <property type="term" value="F:metal ion binding"/>
    <property type="evidence" value="ECO:0007669"/>
    <property type="project" value="UniProtKB-KW"/>
</dbReference>
<dbReference type="Pfam" id="PF18019">
    <property type="entry name" value="Cas3_HD"/>
    <property type="match status" value="1"/>
</dbReference>
<accession>A0A8B0SMG2</accession>
<dbReference type="GO" id="GO:0016787">
    <property type="term" value="F:hydrolase activity"/>
    <property type="evidence" value="ECO:0007669"/>
    <property type="project" value="UniProtKB-KW"/>
</dbReference>
<evidence type="ECO:0000313" key="7">
    <source>
        <dbReference type="Proteomes" id="UP000664466"/>
    </source>
</evidence>
<name>A0A8B0SMG2_9GAMM</name>
<dbReference type="EMBL" id="CP072748">
    <property type="protein sequence ID" value="QTX10907.1"/>
    <property type="molecule type" value="Genomic_DNA"/>
</dbReference>
<dbReference type="InterPro" id="IPR006483">
    <property type="entry name" value="CRISPR-assoc_Cas3_HD"/>
</dbReference>
<evidence type="ECO:0000256" key="2">
    <source>
        <dbReference type="ARBA" id="ARBA00022801"/>
    </source>
</evidence>
<sequence length="39" mass="4346">MDAELPYFKYWGKAKPGLDEAGAQWHLLPYHSLDVAAVG</sequence>